<comment type="caution">
    <text evidence="1">The sequence shown here is derived from an EMBL/GenBank/DDBJ whole genome shotgun (WGS) entry which is preliminary data.</text>
</comment>
<dbReference type="STRING" id="1859457.BET10_11165"/>
<evidence type="ECO:0000313" key="2">
    <source>
        <dbReference type="Proteomes" id="UP000179786"/>
    </source>
</evidence>
<dbReference type="EMBL" id="MKJU01000025">
    <property type="protein sequence ID" value="OHU91693.1"/>
    <property type="molecule type" value="Genomic_DNA"/>
</dbReference>
<organism evidence="1 2">
    <name type="scientific">Pseudoalteromonas amylolytica</name>
    <dbReference type="NCBI Taxonomy" id="1859457"/>
    <lineage>
        <taxon>Bacteria</taxon>
        <taxon>Pseudomonadati</taxon>
        <taxon>Pseudomonadota</taxon>
        <taxon>Gammaproteobacteria</taxon>
        <taxon>Alteromonadales</taxon>
        <taxon>Pseudoalteromonadaceae</taxon>
        <taxon>Pseudoalteromonas</taxon>
    </lineage>
</organism>
<dbReference type="Gene3D" id="3.40.1260.10">
    <property type="entry name" value="DsrEFH-like"/>
    <property type="match status" value="1"/>
</dbReference>
<evidence type="ECO:0008006" key="3">
    <source>
        <dbReference type="Google" id="ProtNLM"/>
    </source>
</evidence>
<sequence>MNTVHMLSKPYSYYSTIQLDKLIASNDALLLIGDACYDHASYMGLSDKCYMLESCATARAISVDTGINLISDIEWVALVDNAKKSITW</sequence>
<dbReference type="Proteomes" id="UP000179786">
    <property type="component" value="Unassembled WGS sequence"/>
</dbReference>
<proteinExistence type="predicted"/>
<accession>A0A1S1MXE9</accession>
<reference evidence="1 2" key="1">
    <citation type="submission" date="2016-09" db="EMBL/GenBank/DDBJ databases">
        <title>Pseudoalteromonas amylolytica sp. nov., isolated from the surface seawater.</title>
        <authorList>
            <person name="Wu Y.-H."/>
            <person name="Cheng H."/>
            <person name="Jin X.-B."/>
            <person name="Wang C.-S."/>
            <person name="Xu X.-W."/>
        </authorList>
    </citation>
    <scope>NUCLEOTIDE SEQUENCE [LARGE SCALE GENOMIC DNA]</scope>
    <source>
        <strain evidence="1 2">JW1</strain>
    </source>
</reference>
<keyword evidence="2" id="KW-1185">Reference proteome</keyword>
<evidence type="ECO:0000313" key="1">
    <source>
        <dbReference type="EMBL" id="OHU91693.1"/>
    </source>
</evidence>
<dbReference type="InterPro" id="IPR027396">
    <property type="entry name" value="DsrEFH-like"/>
</dbReference>
<gene>
    <name evidence="1" type="ORF">BET10_11165</name>
</gene>
<name>A0A1S1MXE9_9GAMM</name>
<dbReference type="AlphaFoldDB" id="A0A1S1MXE9"/>
<dbReference type="SUPFAM" id="SSF75169">
    <property type="entry name" value="DsrEFH-like"/>
    <property type="match status" value="1"/>
</dbReference>
<protein>
    <recommendedName>
        <fullName evidence="3">tRNA 2-thiouridine-synthesizing protein</fullName>
    </recommendedName>
</protein>